<dbReference type="AlphaFoldDB" id="A0A0A7FV31"/>
<dbReference type="InterPro" id="IPR009045">
    <property type="entry name" value="Zn_M74/Hedgehog-like"/>
</dbReference>
<evidence type="ECO:0000259" key="1">
    <source>
        <dbReference type="Pfam" id="PF12671"/>
    </source>
</evidence>
<protein>
    <submittedName>
        <fullName evidence="3">D-alanyl-D-alanine carboxypeptidase family protein</fullName>
    </submittedName>
</protein>
<dbReference type="InterPro" id="IPR039561">
    <property type="entry name" value="Peptidase_M15C"/>
</dbReference>
<dbReference type="Gene3D" id="3.30.1380.10">
    <property type="match status" value="1"/>
</dbReference>
<dbReference type="HOGENOM" id="CLU_423731_0_0_9"/>
<gene>
    <name evidence="3" type="ORF">U729_2239</name>
</gene>
<keyword evidence="3" id="KW-0121">Carboxypeptidase</keyword>
<accession>A0A0A7FV31</accession>
<dbReference type="KEGG" id="cbv:U729_2239"/>
<evidence type="ECO:0000259" key="2">
    <source>
        <dbReference type="Pfam" id="PF13539"/>
    </source>
</evidence>
<feature type="domain" description="Peptidase M15C" evidence="2">
    <location>
        <begin position="192"/>
        <end position="259"/>
    </location>
</feature>
<sequence>MKKFLSIFLIAILITVNIKLPVLSLENKDYETEMKQDLLTLMLAYPGFITNIEKNGNDVFCVMKSGKKIIYDDKKNKSHEEMLINPDLQDMLKDPYPLTKNNEVVKKDFDPGRDRNYELLSEVYGNSRKEIESNLTSLKYGYPNYQFNKNNNANKALEAVLQELIPLSKSRSDIASILYPASGTFNYRVISGTGRLSPHAYGIAIDLHSDKRDYWKWSSKEAGSKRISEYPKELVETFEKHNFVWGGKWNHFDTLHFEYRPEIILKAKYFGDWTKDKKWFDGAPLNDDTSKYIEIIEKALDGTSDSLNAASSNVLTEEWKQFVENIFLKKSKAVLSQDLDSIKSLYNTDIKLGQWAYEYEESKVKYINNWAQKQGVNFIEINPKVIIQKSNINDKSSSFYVMCNTEYKYVYPDKPDEINCSRIGTYHSIQLSKQDDEWIISKEWYTDPFADSLKLEHIKADDINKFISSKEKRDFSNLHPKRLEAVEYAKKYCGSATNPEDGFKYNKKYRNFNVEGGDCANFASQILHEGGGFKKNTVWNYDKGSATGPWINADKFTSYMIGSGRAYVIAKGSYEKVYKASYKLLPGDFVAYEKKGDITHISMVTGADSKGYSLVTCHNTDRNDVPWDLGWSNKNMTFWLVRVGYY</sequence>
<organism evidence="3 4">
    <name type="scientific">Clostridium baratii str. Sullivan</name>
    <dbReference type="NCBI Taxonomy" id="1415775"/>
    <lineage>
        <taxon>Bacteria</taxon>
        <taxon>Bacillati</taxon>
        <taxon>Bacillota</taxon>
        <taxon>Clostridia</taxon>
        <taxon>Eubacteriales</taxon>
        <taxon>Clostridiaceae</taxon>
        <taxon>Clostridium</taxon>
    </lineage>
</organism>
<evidence type="ECO:0000313" key="4">
    <source>
        <dbReference type="Proteomes" id="UP000030635"/>
    </source>
</evidence>
<dbReference type="EMBL" id="CP006905">
    <property type="protein sequence ID" value="AIY83494.1"/>
    <property type="molecule type" value="Genomic_DNA"/>
</dbReference>
<dbReference type="InterPro" id="IPR024301">
    <property type="entry name" value="Amidase_6"/>
</dbReference>
<keyword evidence="3" id="KW-0378">Hydrolase</keyword>
<dbReference type="Pfam" id="PF13539">
    <property type="entry name" value="Peptidase_M15_4"/>
    <property type="match status" value="1"/>
</dbReference>
<dbReference type="STRING" id="1561.NPD11_778"/>
<evidence type="ECO:0000313" key="3">
    <source>
        <dbReference type="EMBL" id="AIY83494.1"/>
    </source>
</evidence>
<name>A0A0A7FV31_9CLOT</name>
<reference evidence="3 4" key="1">
    <citation type="journal article" date="2015" name="Infect. Genet. Evol.">
        <title>Genomic sequences of six botulinum neurotoxin-producing strains representing three clostridial species illustrate the mobility and diversity of botulinum neurotoxin genes.</title>
        <authorList>
            <person name="Smith T.J."/>
            <person name="Hill K.K."/>
            <person name="Xie G."/>
            <person name="Foley B.T."/>
            <person name="Williamson C.H."/>
            <person name="Foster J.T."/>
            <person name="Johnson S.L."/>
            <person name="Chertkov O."/>
            <person name="Teshima H."/>
            <person name="Gibbons H.S."/>
            <person name="Johnsky L.A."/>
            <person name="Karavis M.A."/>
            <person name="Smith L.A."/>
        </authorList>
    </citation>
    <scope>NUCLEOTIDE SEQUENCE [LARGE SCALE GENOMIC DNA]</scope>
    <source>
        <strain evidence="3">Sullivan</strain>
    </source>
</reference>
<dbReference type="GO" id="GO:0004180">
    <property type="term" value="F:carboxypeptidase activity"/>
    <property type="evidence" value="ECO:0007669"/>
    <property type="project" value="UniProtKB-KW"/>
</dbReference>
<dbReference type="Proteomes" id="UP000030635">
    <property type="component" value="Chromosome"/>
</dbReference>
<dbReference type="SUPFAM" id="SSF55166">
    <property type="entry name" value="Hedgehog/DD-peptidase"/>
    <property type="match status" value="1"/>
</dbReference>
<dbReference type="PANTHER" id="PTHR40032:SF1">
    <property type="entry name" value="EXPORTED PROTEIN"/>
    <property type="match status" value="1"/>
</dbReference>
<feature type="domain" description="Putative amidase" evidence="1">
    <location>
        <begin position="481"/>
        <end position="640"/>
    </location>
</feature>
<proteinExistence type="predicted"/>
<dbReference type="eggNOG" id="COG0791">
    <property type="taxonomic scope" value="Bacteria"/>
</dbReference>
<keyword evidence="4" id="KW-1185">Reference proteome</keyword>
<dbReference type="eggNOG" id="COG3170">
    <property type="taxonomic scope" value="Bacteria"/>
</dbReference>
<dbReference type="PANTHER" id="PTHR40032">
    <property type="entry name" value="EXPORTED PROTEIN-RELATED"/>
    <property type="match status" value="1"/>
</dbReference>
<dbReference type="Pfam" id="PF12671">
    <property type="entry name" value="Amidase_6"/>
    <property type="match status" value="1"/>
</dbReference>
<keyword evidence="3" id="KW-0645">Protease</keyword>